<evidence type="ECO:0000256" key="2">
    <source>
        <dbReference type="ARBA" id="ARBA00008789"/>
    </source>
</evidence>
<evidence type="ECO:0000256" key="6">
    <source>
        <dbReference type="ARBA" id="ARBA00023136"/>
    </source>
</evidence>
<dbReference type="PANTHER" id="PTHR16024:SF6">
    <property type="entry name" value="XK-RELATED PROTEIN"/>
    <property type="match status" value="1"/>
</dbReference>
<evidence type="ECO:0000256" key="4">
    <source>
        <dbReference type="ARBA" id="ARBA00022692"/>
    </source>
</evidence>
<dbReference type="GO" id="GO:0005886">
    <property type="term" value="C:plasma membrane"/>
    <property type="evidence" value="ECO:0007669"/>
    <property type="project" value="UniProtKB-SubCell"/>
</dbReference>
<gene>
    <name evidence="8" type="ORF">B7P43_G14348</name>
</gene>
<reference evidence="8 9" key="1">
    <citation type="submission" date="2017-12" db="EMBL/GenBank/DDBJ databases">
        <title>Hemimetabolous genomes reveal molecular basis of termite eusociality.</title>
        <authorList>
            <person name="Harrison M.C."/>
            <person name="Jongepier E."/>
            <person name="Robertson H.M."/>
            <person name="Arning N."/>
            <person name="Bitard-Feildel T."/>
            <person name="Chao H."/>
            <person name="Childers C.P."/>
            <person name="Dinh H."/>
            <person name="Doddapaneni H."/>
            <person name="Dugan S."/>
            <person name="Gowin J."/>
            <person name="Greiner C."/>
            <person name="Han Y."/>
            <person name="Hu H."/>
            <person name="Hughes D.S.T."/>
            <person name="Huylmans A.-K."/>
            <person name="Kemena C."/>
            <person name="Kremer L.P.M."/>
            <person name="Lee S.L."/>
            <person name="Lopez-Ezquerra A."/>
            <person name="Mallet L."/>
            <person name="Monroy-Kuhn J.M."/>
            <person name="Moser A."/>
            <person name="Murali S.C."/>
            <person name="Muzny D.M."/>
            <person name="Otani S."/>
            <person name="Piulachs M.-D."/>
            <person name="Poelchau M."/>
            <person name="Qu J."/>
            <person name="Schaub F."/>
            <person name="Wada-Katsumata A."/>
            <person name="Worley K.C."/>
            <person name="Xie Q."/>
            <person name="Ylla G."/>
            <person name="Poulsen M."/>
            <person name="Gibbs R.A."/>
            <person name="Schal C."/>
            <person name="Richards S."/>
            <person name="Belles X."/>
            <person name="Korb J."/>
            <person name="Bornberg-Bauer E."/>
        </authorList>
    </citation>
    <scope>NUCLEOTIDE SEQUENCE [LARGE SCALE GENOMIC DNA]</scope>
    <source>
        <tissue evidence="8">Whole body</tissue>
    </source>
</reference>
<dbReference type="InParanoid" id="A0A2J7RHZ7"/>
<evidence type="ECO:0000256" key="3">
    <source>
        <dbReference type="ARBA" id="ARBA00022475"/>
    </source>
</evidence>
<dbReference type="GO" id="GO:1902742">
    <property type="term" value="P:apoptotic process involved in development"/>
    <property type="evidence" value="ECO:0007669"/>
    <property type="project" value="TreeGrafter"/>
</dbReference>
<keyword evidence="4 7" id="KW-0812">Transmembrane</keyword>
<keyword evidence="3" id="KW-1003">Cell membrane</keyword>
<evidence type="ECO:0000256" key="7">
    <source>
        <dbReference type="RuleBase" id="RU910716"/>
    </source>
</evidence>
<evidence type="ECO:0000313" key="9">
    <source>
        <dbReference type="Proteomes" id="UP000235965"/>
    </source>
</evidence>
<dbReference type="InterPro" id="IPR050895">
    <property type="entry name" value="XK-related_scramblase"/>
</dbReference>
<organism evidence="8 9">
    <name type="scientific">Cryptotermes secundus</name>
    <dbReference type="NCBI Taxonomy" id="105785"/>
    <lineage>
        <taxon>Eukaryota</taxon>
        <taxon>Metazoa</taxon>
        <taxon>Ecdysozoa</taxon>
        <taxon>Arthropoda</taxon>
        <taxon>Hexapoda</taxon>
        <taxon>Insecta</taxon>
        <taxon>Pterygota</taxon>
        <taxon>Neoptera</taxon>
        <taxon>Polyneoptera</taxon>
        <taxon>Dictyoptera</taxon>
        <taxon>Blattodea</taxon>
        <taxon>Blattoidea</taxon>
        <taxon>Termitoidae</taxon>
        <taxon>Kalotermitidae</taxon>
        <taxon>Cryptotermitinae</taxon>
        <taxon>Cryptotermes</taxon>
    </lineage>
</organism>
<comment type="subcellular location">
    <subcellularLocation>
        <location evidence="1">Cell membrane</location>
        <topology evidence="1">Multi-pass membrane protein</topology>
    </subcellularLocation>
    <subcellularLocation>
        <location evidence="7">Membrane</location>
        <topology evidence="7">Multi-pass membrane protein</topology>
    </subcellularLocation>
</comment>
<dbReference type="FunCoup" id="A0A2J7RHZ7">
    <property type="interactions" value="309"/>
</dbReference>
<name>A0A2J7RHZ7_9NEOP</name>
<dbReference type="PANTHER" id="PTHR16024">
    <property type="entry name" value="XK-RELATED PROTEIN"/>
    <property type="match status" value="1"/>
</dbReference>
<feature type="transmembrane region" description="Helical" evidence="7">
    <location>
        <begin position="317"/>
        <end position="335"/>
    </location>
</feature>
<dbReference type="InterPro" id="IPR018629">
    <property type="entry name" value="XK-rel"/>
</dbReference>
<comment type="caution">
    <text evidence="8">The sequence shown here is derived from an EMBL/GenBank/DDBJ whole genome shotgun (WGS) entry which is preliminary data.</text>
</comment>
<proteinExistence type="inferred from homology"/>
<evidence type="ECO:0000313" key="8">
    <source>
        <dbReference type="EMBL" id="PNF40455.1"/>
    </source>
</evidence>
<dbReference type="GO" id="GO:0070782">
    <property type="term" value="P:phosphatidylserine exposure on apoptotic cell surface"/>
    <property type="evidence" value="ECO:0007669"/>
    <property type="project" value="TreeGrafter"/>
</dbReference>
<dbReference type="OrthoDB" id="6136301at2759"/>
<dbReference type="Proteomes" id="UP000235965">
    <property type="component" value="Unassembled WGS sequence"/>
</dbReference>
<evidence type="ECO:0000256" key="5">
    <source>
        <dbReference type="ARBA" id="ARBA00022989"/>
    </source>
</evidence>
<accession>A0A2J7RHZ7</accession>
<feature type="transmembrane region" description="Helical" evidence="7">
    <location>
        <begin position="51"/>
        <end position="71"/>
    </location>
</feature>
<feature type="transmembrane region" description="Helical" evidence="7">
    <location>
        <begin position="83"/>
        <end position="103"/>
    </location>
</feature>
<feature type="transmembrane region" description="Helical" evidence="7">
    <location>
        <begin position="123"/>
        <end position="141"/>
    </location>
</feature>
<sequence length="431" mass="49851">MLTDLVADDKSQYYNKEEDVGLQSTVISSQVYAEDDVDFVPNNGHVTNFDILVLIVSIISHIIDIGLDINLAYRYFHSGRSEYSILTVIFILFPALVNTVISVRMYAIDKECNSVSKMASRKWVIRILVLLFQLAPVLRYCDSLSYALKSRRAEKQQDIINQRRFYEKMLKEDSDVAFLRVFECFLEAAPQQILQISILLVDTRHGSTFQWLHQAGSIISSLLSMAWSMASYHRSIRFVQEDKDNISWPGTVMQFLWHFMITVSRILSISLIATLFPTWTALACAVHWLVMTTWLSFLEQTKFCTSSQDSATEKERVGEILFAAILGLVYIFTYITPREGRTRTRYLVYYSICFIENLVSAIMWAVEVYPQVQNTWYFIPLLIFSIVPFVMGIVFMILYYLYFHPKRISPANHIQSNFPLPHDINTSEPQG</sequence>
<dbReference type="AlphaFoldDB" id="A0A2J7RHZ7"/>
<feature type="transmembrane region" description="Helical" evidence="7">
    <location>
        <begin position="347"/>
        <end position="366"/>
    </location>
</feature>
<protein>
    <recommendedName>
        <fullName evidence="7">XK-related protein</fullName>
    </recommendedName>
</protein>
<evidence type="ECO:0000256" key="1">
    <source>
        <dbReference type="ARBA" id="ARBA00004651"/>
    </source>
</evidence>
<comment type="similarity">
    <text evidence="2 7">Belongs to the XK family.</text>
</comment>
<dbReference type="EMBL" id="NEVH01003506">
    <property type="protein sequence ID" value="PNF40455.1"/>
    <property type="molecule type" value="Genomic_DNA"/>
</dbReference>
<dbReference type="Pfam" id="PF09815">
    <property type="entry name" value="XK-related"/>
    <property type="match status" value="1"/>
</dbReference>
<keyword evidence="5 7" id="KW-1133">Transmembrane helix</keyword>
<dbReference type="GO" id="GO:0043652">
    <property type="term" value="P:engulfment of apoptotic cell"/>
    <property type="evidence" value="ECO:0007669"/>
    <property type="project" value="TreeGrafter"/>
</dbReference>
<keyword evidence="6 7" id="KW-0472">Membrane</keyword>
<keyword evidence="9" id="KW-1185">Reference proteome</keyword>
<feature type="transmembrane region" description="Helical" evidence="7">
    <location>
        <begin position="378"/>
        <end position="402"/>
    </location>
</feature>